<sequence>MSALIQPTPRAQAFFDAPHRLLIGGEWVEGRAEPIAVENPSRNEHLTTVDAASDEDVDRAVAAARVALNGPWGRMSGRERAGILFRFADLLDANAEEIAEAMAYDNGQSLAACTGIVRVLACEIIRYYAGWATKIAGDSFLPSLGGARANTQFMVSTLREPIGVVAAIVPWNAPAGMMGLKLGPALATGCTVVLKTAELAPLTGEFFGRFFLEAGGPPGVLNILHGLGHETGAAMARHPGVDKISFTGSPVAGRSIVQAAAGNLKKVTLELGGKSPIIVFPDADLDALVPATALACFVASGQACMAATRLFAHADIYDELVQRVADHADALTIGDSLEPGIFLGPLISARQRARVEDYIRTGIAEGARVANRNGFVPWEGAGNFVRPIVFADATADMRIAQEEIFGPVLTAIRFDDEAAMLRDVNSTTYGLSGSVWTNDITRALRVARQVDSGQVGINVHAAVSPETPFGGNRESGWGREFGEEGLLPYLKTKAISINLGPRD</sequence>
<dbReference type="Pfam" id="PF00171">
    <property type="entry name" value="Aldedh"/>
    <property type="match status" value="1"/>
</dbReference>
<dbReference type="InterPro" id="IPR016161">
    <property type="entry name" value="Ald_DH/histidinol_DH"/>
</dbReference>
<evidence type="ECO:0000256" key="5">
    <source>
        <dbReference type="PROSITE-ProRule" id="PRU10007"/>
    </source>
</evidence>
<evidence type="ECO:0000313" key="9">
    <source>
        <dbReference type="Proteomes" id="UP001176468"/>
    </source>
</evidence>
<reference evidence="8" key="1">
    <citation type="submission" date="2023-07" db="EMBL/GenBank/DDBJ databases">
        <authorList>
            <person name="Kim M.K."/>
        </authorList>
    </citation>
    <scope>NUCLEOTIDE SEQUENCE</scope>
    <source>
        <strain evidence="8">CA1-15</strain>
    </source>
</reference>
<comment type="caution">
    <text evidence="8">The sequence shown here is derived from an EMBL/GenBank/DDBJ whole genome shotgun (WGS) entry which is preliminary data.</text>
</comment>
<dbReference type="InterPro" id="IPR016162">
    <property type="entry name" value="Ald_DH_N"/>
</dbReference>
<feature type="domain" description="Aldehyde dehydrogenase" evidence="7">
    <location>
        <begin position="27"/>
        <end position="495"/>
    </location>
</feature>
<comment type="similarity">
    <text evidence="1 6">Belongs to the aldehyde dehydrogenase family.</text>
</comment>
<dbReference type="RefSeq" id="WP_304561868.1">
    <property type="nucleotide sequence ID" value="NZ_JAUQSZ010000009.1"/>
</dbReference>
<keyword evidence="9" id="KW-1185">Reference proteome</keyword>
<dbReference type="PROSITE" id="PS00070">
    <property type="entry name" value="ALDEHYDE_DEHYDR_CYS"/>
    <property type="match status" value="1"/>
</dbReference>
<comment type="catalytic activity">
    <reaction evidence="4">
        <text>an aldehyde + NAD(+) + H2O = a carboxylate + NADH + 2 H(+)</text>
        <dbReference type="Rhea" id="RHEA:16185"/>
        <dbReference type="ChEBI" id="CHEBI:15377"/>
        <dbReference type="ChEBI" id="CHEBI:15378"/>
        <dbReference type="ChEBI" id="CHEBI:17478"/>
        <dbReference type="ChEBI" id="CHEBI:29067"/>
        <dbReference type="ChEBI" id="CHEBI:57540"/>
        <dbReference type="ChEBI" id="CHEBI:57945"/>
        <dbReference type="EC" id="1.2.1.3"/>
    </reaction>
</comment>
<protein>
    <recommendedName>
        <fullName evidence="3">aldehyde dehydrogenase (NAD(+))</fullName>
        <ecNumber evidence="3">1.2.1.3</ecNumber>
    </recommendedName>
</protein>
<dbReference type="SUPFAM" id="SSF53720">
    <property type="entry name" value="ALDH-like"/>
    <property type="match status" value="1"/>
</dbReference>
<gene>
    <name evidence="8" type="ORF">Q5H94_13845</name>
</gene>
<dbReference type="GO" id="GO:0016491">
    <property type="term" value="F:oxidoreductase activity"/>
    <property type="evidence" value="ECO:0007669"/>
    <property type="project" value="UniProtKB-KW"/>
</dbReference>
<evidence type="ECO:0000256" key="4">
    <source>
        <dbReference type="ARBA" id="ARBA00049194"/>
    </source>
</evidence>
<dbReference type="InterPro" id="IPR016160">
    <property type="entry name" value="Ald_DH_CS_CYS"/>
</dbReference>
<evidence type="ECO:0000256" key="6">
    <source>
        <dbReference type="RuleBase" id="RU003345"/>
    </source>
</evidence>
<evidence type="ECO:0000313" key="8">
    <source>
        <dbReference type="EMBL" id="MDO7843414.1"/>
    </source>
</evidence>
<organism evidence="8 9">
    <name type="scientific">Sphingomonas immobilis</name>
    <dbReference type="NCBI Taxonomy" id="3063997"/>
    <lineage>
        <taxon>Bacteria</taxon>
        <taxon>Pseudomonadati</taxon>
        <taxon>Pseudomonadota</taxon>
        <taxon>Alphaproteobacteria</taxon>
        <taxon>Sphingomonadales</taxon>
        <taxon>Sphingomonadaceae</taxon>
        <taxon>Sphingomonas</taxon>
    </lineage>
</organism>
<name>A0ABT9A0R3_9SPHN</name>
<dbReference type="EC" id="1.2.1.3" evidence="3"/>
<dbReference type="PANTHER" id="PTHR42804">
    <property type="entry name" value="ALDEHYDE DEHYDROGENASE"/>
    <property type="match status" value="1"/>
</dbReference>
<proteinExistence type="inferred from homology"/>
<dbReference type="PROSITE" id="PS00687">
    <property type="entry name" value="ALDEHYDE_DEHYDR_GLU"/>
    <property type="match status" value="1"/>
</dbReference>
<dbReference type="InterPro" id="IPR016163">
    <property type="entry name" value="Ald_DH_C"/>
</dbReference>
<accession>A0ABT9A0R3</accession>
<dbReference type="Gene3D" id="3.40.309.10">
    <property type="entry name" value="Aldehyde Dehydrogenase, Chain A, domain 2"/>
    <property type="match status" value="1"/>
</dbReference>
<dbReference type="Proteomes" id="UP001176468">
    <property type="component" value="Unassembled WGS sequence"/>
</dbReference>
<keyword evidence="2 6" id="KW-0560">Oxidoreductase</keyword>
<evidence type="ECO:0000259" key="7">
    <source>
        <dbReference type="Pfam" id="PF00171"/>
    </source>
</evidence>
<dbReference type="PANTHER" id="PTHR42804:SF1">
    <property type="entry name" value="ALDEHYDE DEHYDROGENASE-RELATED"/>
    <property type="match status" value="1"/>
</dbReference>
<dbReference type="InterPro" id="IPR029510">
    <property type="entry name" value="Ald_DH_CS_GLU"/>
</dbReference>
<evidence type="ECO:0000256" key="1">
    <source>
        <dbReference type="ARBA" id="ARBA00009986"/>
    </source>
</evidence>
<dbReference type="Gene3D" id="3.40.605.10">
    <property type="entry name" value="Aldehyde Dehydrogenase, Chain A, domain 1"/>
    <property type="match status" value="1"/>
</dbReference>
<evidence type="ECO:0000256" key="2">
    <source>
        <dbReference type="ARBA" id="ARBA00023002"/>
    </source>
</evidence>
<dbReference type="EMBL" id="JAUQSZ010000009">
    <property type="protein sequence ID" value="MDO7843414.1"/>
    <property type="molecule type" value="Genomic_DNA"/>
</dbReference>
<feature type="active site" evidence="5">
    <location>
        <position position="270"/>
    </location>
</feature>
<evidence type="ECO:0000256" key="3">
    <source>
        <dbReference type="ARBA" id="ARBA00024226"/>
    </source>
</evidence>
<dbReference type="InterPro" id="IPR015590">
    <property type="entry name" value="Aldehyde_DH_dom"/>
</dbReference>